<dbReference type="InterPro" id="IPR026046">
    <property type="entry name" value="UBIAD1"/>
</dbReference>
<dbReference type="GO" id="GO:0000139">
    <property type="term" value="C:Golgi membrane"/>
    <property type="evidence" value="ECO:0007669"/>
    <property type="project" value="TreeGrafter"/>
</dbReference>
<evidence type="ECO:0000256" key="3">
    <source>
        <dbReference type="ARBA" id="ARBA00005985"/>
    </source>
</evidence>
<dbReference type="OrthoDB" id="203513at2759"/>
<dbReference type="UniPathway" id="UPA00079"/>
<dbReference type="PANTHER" id="PTHR13929:SF0">
    <property type="entry name" value="UBIA PRENYLTRANSFERASE DOMAIN-CONTAINING PROTEIN 1"/>
    <property type="match status" value="1"/>
</dbReference>
<dbReference type="STRING" id="1965070.A0A443R597"/>
<evidence type="ECO:0000256" key="4">
    <source>
        <dbReference type="ARBA" id="ARBA00022428"/>
    </source>
</evidence>
<keyword evidence="4" id="KW-0474">Menaquinone biosynthesis</keyword>
<dbReference type="CDD" id="cd13962">
    <property type="entry name" value="PT_UbiA_UBIAD1"/>
    <property type="match status" value="1"/>
</dbReference>
<dbReference type="Pfam" id="PF01040">
    <property type="entry name" value="UbiA"/>
    <property type="match status" value="1"/>
</dbReference>
<dbReference type="InterPro" id="IPR000537">
    <property type="entry name" value="UbiA_prenyltransferase"/>
</dbReference>
<keyword evidence="9 10" id="KW-0472">Membrane</keyword>
<evidence type="ECO:0000313" key="11">
    <source>
        <dbReference type="EMBL" id="RWS10464.1"/>
    </source>
</evidence>
<evidence type="ECO:0000256" key="2">
    <source>
        <dbReference type="ARBA" id="ARBA00004863"/>
    </source>
</evidence>
<feature type="transmembrane region" description="Helical" evidence="10">
    <location>
        <begin position="133"/>
        <end position="154"/>
    </location>
</feature>
<protein>
    <submittedName>
        <fullName evidence="11">UbiA prenyltransferase domain-containing protein 1-like protein</fullName>
    </submittedName>
</protein>
<evidence type="ECO:0000256" key="8">
    <source>
        <dbReference type="ARBA" id="ARBA00022989"/>
    </source>
</evidence>
<organism evidence="11 12">
    <name type="scientific">Dinothrombium tinctorium</name>
    <dbReference type="NCBI Taxonomy" id="1965070"/>
    <lineage>
        <taxon>Eukaryota</taxon>
        <taxon>Metazoa</taxon>
        <taxon>Ecdysozoa</taxon>
        <taxon>Arthropoda</taxon>
        <taxon>Chelicerata</taxon>
        <taxon>Arachnida</taxon>
        <taxon>Acari</taxon>
        <taxon>Acariformes</taxon>
        <taxon>Trombidiformes</taxon>
        <taxon>Prostigmata</taxon>
        <taxon>Anystina</taxon>
        <taxon>Parasitengona</taxon>
        <taxon>Trombidioidea</taxon>
        <taxon>Trombidiidae</taxon>
        <taxon>Dinothrombium</taxon>
    </lineage>
</organism>
<feature type="transmembrane region" description="Helical" evidence="10">
    <location>
        <begin position="160"/>
        <end position="177"/>
    </location>
</feature>
<reference evidence="11 12" key="1">
    <citation type="journal article" date="2018" name="Gigascience">
        <title>Genomes of trombidid mites reveal novel predicted allergens and laterally-transferred genes associated with secondary metabolism.</title>
        <authorList>
            <person name="Dong X."/>
            <person name="Chaisiri K."/>
            <person name="Xia D."/>
            <person name="Armstrong S.D."/>
            <person name="Fang Y."/>
            <person name="Donnelly M.J."/>
            <person name="Kadowaki T."/>
            <person name="McGarry J.W."/>
            <person name="Darby A.C."/>
            <person name="Makepeace B.L."/>
        </authorList>
    </citation>
    <scope>NUCLEOTIDE SEQUENCE [LARGE SCALE GENOMIC DNA]</scope>
    <source>
        <strain evidence="11">UoL-WK</strain>
    </source>
</reference>
<dbReference type="GO" id="GO:0004659">
    <property type="term" value="F:prenyltransferase activity"/>
    <property type="evidence" value="ECO:0007669"/>
    <property type="project" value="UniProtKB-KW"/>
</dbReference>
<dbReference type="GO" id="GO:0042371">
    <property type="term" value="P:vitamin K biosynthetic process"/>
    <property type="evidence" value="ECO:0007669"/>
    <property type="project" value="TreeGrafter"/>
</dbReference>
<name>A0A443R597_9ACAR</name>
<dbReference type="GO" id="GO:0009234">
    <property type="term" value="P:menaquinone biosynthetic process"/>
    <property type="evidence" value="ECO:0007669"/>
    <property type="project" value="UniProtKB-UniPathway"/>
</dbReference>
<dbReference type="PIRSF" id="PIRSF005355">
    <property type="entry name" value="UBIAD1"/>
    <property type="match status" value="1"/>
</dbReference>
<keyword evidence="12" id="KW-1185">Reference proteome</keyword>
<proteinExistence type="inferred from homology"/>
<evidence type="ECO:0000256" key="1">
    <source>
        <dbReference type="ARBA" id="ARBA00004141"/>
    </source>
</evidence>
<comment type="caution">
    <text evidence="11">The sequence shown here is derived from an EMBL/GenBank/DDBJ whole genome shotgun (WGS) entry which is preliminary data.</text>
</comment>
<feature type="transmembrane region" description="Helical" evidence="10">
    <location>
        <begin position="317"/>
        <end position="335"/>
    </location>
</feature>
<accession>A0A443R597</accession>
<keyword evidence="5" id="KW-0637">Prenyltransferase</keyword>
<evidence type="ECO:0000256" key="10">
    <source>
        <dbReference type="SAM" id="Phobius"/>
    </source>
</evidence>
<feature type="transmembrane region" description="Helical" evidence="10">
    <location>
        <begin position="80"/>
        <end position="106"/>
    </location>
</feature>
<comment type="subcellular location">
    <subcellularLocation>
        <location evidence="1">Membrane</location>
        <topology evidence="1">Multi-pass membrane protein</topology>
    </subcellularLocation>
</comment>
<feature type="transmembrane region" description="Helical" evidence="10">
    <location>
        <begin position="184"/>
        <end position="206"/>
    </location>
</feature>
<evidence type="ECO:0000313" key="12">
    <source>
        <dbReference type="Proteomes" id="UP000285301"/>
    </source>
</evidence>
<dbReference type="Proteomes" id="UP000285301">
    <property type="component" value="Unassembled WGS sequence"/>
</dbReference>
<evidence type="ECO:0000256" key="6">
    <source>
        <dbReference type="ARBA" id="ARBA00022679"/>
    </source>
</evidence>
<comment type="pathway">
    <text evidence="2">Quinol/quinone metabolism; menaquinone biosynthesis.</text>
</comment>
<keyword evidence="7 10" id="KW-0812">Transmembrane</keyword>
<dbReference type="EMBL" id="NCKU01002087">
    <property type="protein sequence ID" value="RWS10464.1"/>
    <property type="molecule type" value="Genomic_DNA"/>
</dbReference>
<comment type="similarity">
    <text evidence="3">Belongs to the UbiA prenyltransferase family.</text>
</comment>
<evidence type="ECO:0000256" key="7">
    <source>
        <dbReference type="ARBA" id="ARBA00022692"/>
    </source>
</evidence>
<feature type="transmembrane region" description="Helical" evidence="10">
    <location>
        <begin position="212"/>
        <end position="233"/>
    </location>
</feature>
<keyword evidence="6 11" id="KW-0808">Transferase</keyword>
<evidence type="ECO:0000256" key="9">
    <source>
        <dbReference type="ARBA" id="ARBA00023136"/>
    </source>
</evidence>
<gene>
    <name evidence="11" type="ORF">B4U79_12738</name>
</gene>
<sequence>MSANSEDSVRSKRQLLLINGEPSTSTASTARTANGAILCPKSCVCKFSYYILALRPWSFSTSLTPVALGAALAYKTSASFNLLLFVLTLVTVLAVHGAANLVNTYYDYVRGFDRKDKCDDTTLVDRRLTLDDVSFIAIVLYVIGCIGCSLISVFSPARMVHLALVYFGGLSCSFMYTGGIGLKYIALGDVIILSVFGPISVLFSFMAQTGTWDLLCILYAIPLAMNTEAILHSNNTRDMENDRKAGAVTIPIIIGLTCSHILFAILLFVPYIFFFVVGFHFDHWLMLPLITLPKAFQIERDFRNGFLQKIPKCTAKLNFYFGLFYVIALCMSHPSNLPGIKVK</sequence>
<feature type="transmembrane region" description="Helical" evidence="10">
    <location>
        <begin position="245"/>
        <end position="266"/>
    </location>
</feature>
<dbReference type="AlphaFoldDB" id="A0A443R597"/>
<evidence type="ECO:0000256" key="5">
    <source>
        <dbReference type="ARBA" id="ARBA00022602"/>
    </source>
</evidence>
<dbReference type="PANTHER" id="PTHR13929">
    <property type="entry name" value="1,4-DIHYDROXY-2-NAPHTHOATE OCTAPRENYLTRANSFERASE"/>
    <property type="match status" value="1"/>
</dbReference>
<dbReference type="GO" id="GO:0005783">
    <property type="term" value="C:endoplasmic reticulum"/>
    <property type="evidence" value="ECO:0007669"/>
    <property type="project" value="TreeGrafter"/>
</dbReference>
<keyword evidence="8 10" id="KW-1133">Transmembrane helix</keyword>
<dbReference type="InterPro" id="IPR044878">
    <property type="entry name" value="UbiA_sf"/>
</dbReference>
<dbReference type="Gene3D" id="1.10.357.140">
    <property type="entry name" value="UbiA prenyltransferase"/>
    <property type="match status" value="1"/>
</dbReference>